<dbReference type="InterPro" id="IPR017938">
    <property type="entry name" value="Riboflavin_synthase-like_b-brl"/>
</dbReference>
<accession>A0A9X7UW73</accession>
<dbReference type="InterPro" id="IPR039261">
    <property type="entry name" value="FNR_nucleotide-bd"/>
</dbReference>
<evidence type="ECO:0000256" key="3">
    <source>
        <dbReference type="ARBA" id="ARBA00022630"/>
    </source>
</evidence>
<dbReference type="PANTHER" id="PTHR47354">
    <property type="entry name" value="NADH OXIDOREDUCTASE HCR"/>
    <property type="match status" value="1"/>
</dbReference>
<evidence type="ECO:0000256" key="6">
    <source>
        <dbReference type="ARBA" id="ARBA00022723"/>
    </source>
</evidence>
<keyword evidence="16" id="KW-1185">Reference proteome</keyword>
<evidence type="ECO:0000256" key="8">
    <source>
        <dbReference type="ARBA" id="ARBA00022989"/>
    </source>
</evidence>
<reference evidence="15 16" key="1">
    <citation type="submission" date="2019-11" db="EMBL/GenBank/DDBJ databases">
        <title>Venatorbacter sp. nov. a predator of Campylobacter and other Gram-negative bacteria.</title>
        <authorList>
            <person name="Saeedi A."/>
            <person name="Cummings N.J."/>
            <person name="Connerton I.F."/>
            <person name="Connerton P.L."/>
        </authorList>
    </citation>
    <scope>NUCLEOTIDE SEQUENCE [LARGE SCALE GENOMIC DNA]</scope>
    <source>
        <strain evidence="15">XL5</strain>
    </source>
</reference>
<dbReference type="InterPro" id="IPR017927">
    <property type="entry name" value="FAD-bd_FR_type"/>
</dbReference>
<feature type="transmembrane region" description="Helical" evidence="13">
    <location>
        <begin position="168"/>
        <end position="186"/>
    </location>
</feature>
<dbReference type="GO" id="GO:0016020">
    <property type="term" value="C:membrane"/>
    <property type="evidence" value="ECO:0007669"/>
    <property type="project" value="UniProtKB-SubCell"/>
</dbReference>
<feature type="transmembrane region" description="Helical" evidence="13">
    <location>
        <begin position="192"/>
        <end position="212"/>
    </location>
</feature>
<keyword evidence="5" id="KW-0001">2Fe-2S</keyword>
<feature type="transmembrane region" description="Helical" evidence="13">
    <location>
        <begin position="80"/>
        <end position="96"/>
    </location>
</feature>
<feature type="domain" description="FAD-binding FR-type" evidence="14">
    <location>
        <begin position="209"/>
        <end position="319"/>
    </location>
</feature>
<evidence type="ECO:0000313" key="16">
    <source>
        <dbReference type="Proteomes" id="UP000596074"/>
    </source>
</evidence>
<dbReference type="GO" id="GO:0016491">
    <property type="term" value="F:oxidoreductase activity"/>
    <property type="evidence" value="ECO:0007669"/>
    <property type="project" value="UniProtKB-KW"/>
</dbReference>
<keyword evidence="4 13" id="KW-0812">Transmembrane</keyword>
<comment type="subcellular location">
    <subcellularLocation>
        <location evidence="2">Membrane</location>
        <topology evidence="2">Multi-pass membrane protein</topology>
    </subcellularLocation>
</comment>
<keyword evidence="9" id="KW-0560">Oxidoreductase</keyword>
<dbReference type="InterPro" id="IPR013112">
    <property type="entry name" value="FAD-bd_8"/>
</dbReference>
<keyword evidence="7" id="KW-0274">FAD</keyword>
<organism evidence="15 16">
    <name type="scientific">Venatoribacter cucullus</name>
    <dbReference type="NCBI Taxonomy" id="2661630"/>
    <lineage>
        <taxon>Bacteria</taxon>
        <taxon>Pseudomonadati</taxon>
        <taxon>Pseudomonadota</taxon>
        <taxon>Gammaproteobacteria</taxon>
        <taxon>Oceanospirillales</taxon>
        <taxon>Oceanospirillaceae</taxon>
        <taxon>Venatoribacter</taxon>
    </lineage>
</organism>
<dbReference type="SUPFAM" id="SSF63380">
    <property type="entry name" value="Riboflavin synthase domain-like"/>
    <property type="match status" value="1"/>
</dbReference>
<keyword evidence="12 13" id="KW-0472">Membrane</keyword>
<dbReference type="PROSITE" id="PS51384">
    <property type="entry name" value="FAD_FR"/>
    <property type="match status" value="1"/>
</dbReference>
<keyword evidence="6" id="KW-0479">Metal-binding</keyword>
<dbReference type="KEGG" id="vcw:GJQ55_05860"/>
<evidence type="ECO:0000256" key="11">
    <source>
        <dbReference type="ARBA" id="ARBA00023014"/>
    </source>
</evidence>
<dbReference type="PANTHER" id="PTHR47354:SF8">
    <property type="entry name" value="1,2-PHENYLACETYL-COA EPOXIDASE, SUBUNIT E"/>
    <property type="match status" value="1"/>
</dbReference>
<evidence type="ECO:0000256" key="4">
    <source>
        <dbReference type="ARBA" id="ARBA00022692"/>
    </source>
</evidence>
<feature type="transmembrane region" description="Helical" evidence="13">
    <location>
        <begin position="140"/>
        <end position="161"/>
    </location>
</feature>
<dbReference type="InterPro" id="IPR050415">
    <property type="entry name" value="MRET"/>
</dbReference>
<keyword evidence="8 13" id="KW-1133">Transmembrane helix</keyword>
<dbReference type="InterPro" id="IPR013130">
    <property type="entry name" value="Fe3_Rdtase_TM_dom"/>
</dbReference>
<keyword evidence="11" id="KW-0411">Iron-sulfur</keyword>
<evidence type="ECO:0000256" key="7">
    <source>
        <dbReference type="ARBA" id="ARBA00022827"/>
    </source>
</evidence>
<dbReference type="CDD" id="cd06198">
    <property type="entry name" value="FNR_like_3"/>
    <property type="match status" value="1"/>
</dbReference>
<keyword evidence="10" id="KW-0408">Iron</keyword>
<dbReference type="Pfam" id="PF08022">
    <property type="entry name" value="FAD_binding_8"/>
    <property type="match status" value="1"/>
</dbReference>
<dbReference type="RefSeq" id="WP_228346589.1">
    <property type="nucleotide sequence ID" value="NZ_CP046056.1"/>
</dbReference>
<evidence type="ECO:0000256" key="1">
    <source>
        <dbReference type="ARBA" id="ARBA00001974"/>
    </source>
</evidence>
<dbReference type="GO" id="GO:0051537">
    <property type="term" value="F:2 iron, 2 sulfur cluster binding"/>
    <property type="evidence" value="ECO:0007669"/>
    <property type="project" value="UniProtKB-KW"/>
</dbReference>
<dbReference type="GO" id="GO:0046872">
    <property type="term" value="F:metal ion binding"/>
    <property type="evidence" value="ECO:0007669"/>
    <property type="project" value="UniProtKB-KW"/>
</dbReference>
<dbReference type="Proteomes" id="UP000596074">
    <property type="component" value="Chromosome"/>
</dbReference>
<evidence type="ECO:0000256" key="2">
    <source>
        <dbReference type="ARBA" id="ARBA00004141"/>
    </source>
</evidence>
<name>A0A9X7UW73_9GAMM</name>
<evidence type="ECO:0000256" key="9">
    <source>
        <dbReference type="ARBA" id="ARBA00023002"/>
    </source>
</evidence>
<gene>
    <name evidence="15" type="ORF">GJQ55_05860</name>
</gene>
<dbReference type="Pfam" id="PF01794">
    <property type="entry name" value="Ferric_reduct"/>
    <property type="match status" value="1"/>
</dbReference>
<dbReference type="AlphaFoldDB" id="A0A9X7UW73"/>
<dbReference type="SUPFAM" id="SSF52343">
    <property type="entry name" value="Ferredoxin reductase-like, C-terminal NADP-linked domain"/>
    <property type="match status" value="1"/>
</dbReference>
<proteinExistence type="predicted"/>
<evidence type="ECO:0000256" key="5">
    <source>
        <dbReference type="ARBA" id="ARBA00022714"/>
    </source>
</evidence>
<comment type="cofactor">
    <cofactor evidence="1">
        <name>FAD</name>
        <dbReference type="ChEBI" id="CHEBI:57692"/>
    </cofactor>
</comment>
<dbReference type="GO" id="GO:0050660">
    <property type="term" value="F:flavin adenine dinucleotide binding"/>
    <property type="evidence" value="ECO:0007669"/>
    <property type="project" value="TreeGrafter"/>
</dbReference>
<dbReference type="Gene3D" id="3.40.50.80">
    <property type="entry name" value="Nucleotide-binding domain of ferredoxin-NADP reductase (FNR) module"/>
    <property type="match status" value="1"/>
</dbReference>
<evidence type="ECO:0000256" key="12">
    <source>
        <dbReference type="ARBA" id="ARBA00023136"/>
    </source>
</evidence>
<evidence type="ECO:0000259" key="14">
    <source>
        <dbReference type="PROSITE" id="PS51384"/>
    </source>
</evidence>
<feature type="transmembrane region" description="Helical" evidence="13">
    <location>
        <begin position="38"/>
        <end position="59"/>
    </location>
</feature>
<dbReference type="EMBL" id="CP046056">
    <property type="protein sequence ID" value="QQD24035.1"/>
    <property type="molecule type" value="Genomic_DNA"/>
</dbReference>
<protein>
    <submittedName>
        <fullName evidence="15">Ferric reductase</fullName>
    </submittedName>
</protein>
<evidence type="ECO:0000256" key="10">
    <source>
        <dbReference type="ARBA" id="ARBA00023004"/>
    </source>
</evidence>
<keyword evidence="3" id="KW-0285">Flavoprotein</keyword>
<evidence type="ECO:0000313" key="15">
    <source>
        <dbReference type="EMBL" id="QQD24035.1"/>
    </source>
</evidence>
<sequence length="443" mass="50020">MAHIKRVFLFLSVFFTVLWLLADTLWPQPLTYFSFRSVFVQFSGWLAMAAMSLAMLLALRPRWLEAPLHGLDKMYRLHKWLGISALVLGLLHWWWAKGTKWMVGWGWLVKPPRSGAAPEYTGLEAWLRTQRGLAETLGEWTFYIALVLLVLALVKAFPYRLFRKTHKLLALVYLVLVYHSLVLFKAEYWAQPLGWAMAALLLVGTVAAVLVLTGQVGHSRKVAGTICSLHAYPGVQVVEGCIQLQPGWPGHKPGQFVFVTSSRSEGAHPYTIASAWDPQQQQLTFVIKALGDWTGQLQDYLHEGLPVQVEGPYGCFDFNDQQPRQIWIGAGIGITPFIAKMKHRLSHPSTQVIDLFHVTAERDDEALQRLRADAAAAGVNLHIRLSREEGRLTAEQIRAAVPEWQQASVWFCGPAAFGQTLQQDFHRHGLAGGRFHQELFNMR</sequence>
<dbReference type="Gene3D" id="2.40.30.10">
    <property type="entry name" value="Translation factors"/>
    <property type="match status" value="1"/>
</dbReference>
<evidence type="ECO:0000256" key="13">
    <source>
        <dbReference type="SAM" id="Phobius"/>
    </source>
</evidence>